<keyword evidence="13" id="KW-0472">Membrane</keyword>
<evidence type="ECO:0000256" key="2">
    <source>
        <dbReference type="ARBA" id="ARBA00004167"/>
    </source>
</evidence>
<evidence type="ECO:0000256" key="9">
    <source>
        <dbReference type="ARBA" id="ARBA00022989"/>
    </source>
</evidence>
<keyword evidence="7 14" id="KW-0479">Metal-binding</keyword>
<keyword evidence="5 14" id="KW-0349">Heme</keyword>
<dbReference type="PROSITE" id="PS00086">
    <property type="entry name" value="CYTOCHROME_P450"/>
    <property type="match status" value="1"/>
</dbReference>
<reference evidence="16 17" key="1">
    <citation type="submission" date="2024-08" db="EMBL/GenBank/DDBJ databases">
        <title>Insights into the chromosomal genome structure of Flemingia macrophylla.</title>
        <authorList>
            <person name="Ding Y."/>
            <person name="Zhao Y."/>
            <person name="Bi W."/>
            <person name="Wu M."/>
            <person name="Zhao G."/>
            <person name="Gong Y."/>
            <person name="Li W."/>
            <person name="Zhang P."/>
        </authorList>
    </citation>
    <scope>NUCLEOTIDE SEQUENCE [LARGE SCALE GENOMIC DNA]</scope>
    <source>
        <strain evidence="16">DYQJB</strain>
        <tissue evidence="16">Leaf</tissue>
    </source>
</reference>
<protein>
    <recommendedName>
        <fullName evidence="18">Flavonoid 3'-monooxygenase</fullName>
    </recommendedName>
</protein>
<evidence type="ECO:0000256" key="12">
    <source>
        <dbReference type="ARBA" id="ARBA00023033"/>
    </source>
</evidence>
<comment type="pathway">
    <text evidence="3">Alkaloid biosynthesis.</text>
</comment>
<keyword evidence="11 14" id="KW-0408">Iron</keyword>
<keyword evidence="8" id="KW-0521">NADP</keyword>
<evidence type="ECO:0000256" key="5">
    <source>
        <dbReference type="ARBA" id="ARBA00022617"/>
    </source>
</evidence>
<dbReference type="EMBL" id="JBGMDY010000010">
    <property type="protein sequence ID" value="KAL2319827.1"/>
    <property type="molecule type" value="Genomic_DNA"/>
</dbReference>
<evidence type="ECO:0000256" key="1">
    <source>
        <dbReference type="ARBA" id="ARBA00001971"/>
    </source>
</evidence>
<dbReference type="Proteomes" id="UP001603857">
    <property type="component" value="Unassembled WGS sequence"/>
</dbReference>
<evidence type="ECO:0000256" key="6">
    <source>
        <dbReference type="ARBA" id="ARBA00022692"/>
    </source>
</evidence>
<dbReference type="PRINTS" id="PR00463">
    <property type="entry name" value="EP450I"/>
</dbReference>
<dbReference type="InterPro" id="IPR002401">
    <property type="entry name" value="Cyt_P450_E_grp-I"/>
</dbReference>
<dbReference type="GO" id="GO:0046872">
    <property type="term" value="F:metal ion binding"/>
    <property type="evidence" value="ECO:0007669"/>
    <property type="project" value="UniProtKB-KW"/>
</dbReference>
<dbReference type="PANTHER" id="PTHR47944:SF18">
    <property type="entry name" value="FLAVONOID 3'-MONOOXYGENASE"/>
    <property type="match status" value="1"/>
</dbReference>
<evidence type="ECO:0000256" key="3">
    <source>
        <dbReference type="ARBA" id="ARBA00004913"/>
    </source>
</evidence>
<evidence type="ECO:0000256" key="14">
    <source>
        <dbReference type="PIRSR" id="PIRSR602401-1"/>
    </source>
</evidence>
<comment type="subcellular location">
    <subcellularLocation>
        <location evidence="2">Membrane</location>
        <topology evidence="2">Single-pass membrane protein</topology>
    </subcellularLocation>
</comment>
<evidence type="ECO:0000256" key="7">
    <source>
        <dbReference type="ARBA" id="ARBA00022723"/>
    </source>
</evidence>
<comment type="similarity">
    <text evidence="4 15">Belongs to the cytochrome P450 family.</text>
</comment>
<evidence type="ECO:0000256" key="11">
    <source>
        <dbReference type="ARBA" id="ARBA00023004"/>
    </source>
</evidence>
<dbReference type="GO" id="GO:0004497">
    <property type="term" value="F:monooxygenase activity"/>
    <property type="evidence" value="ECO:0007669"/>
    <property type="project" value="UniProtKB-KW"/>
</dbReference>
<evidence type="ECO:0000256" key="15">
    <source>
        <dbReference type="RuleBase" id="RU000461"/>
    </source>
</evidence>
<comment type="caution">
    <text evidence="16">The sequence shown here is derived from an EMBL/GenBank/DDBJ whole genome shotgun (WGS) entry which is preliminary data.</text>
</comment>
<evidence type="ECO:0000256" key="13">
    <source>
        <dbReference type="ARBA" id="ARBA00023136"/>
    </source>
</evidence>
<dbReference type="SUPFAM" id="SSF48264">
    <property type="entry name" value="Cytochrome P450"/>
    <property type="match status" value="1"/>
</dbReference>
<evidence type="ECO:0000256" key="4">
    <source>
        <dbReference type="ARBA" id="ARBA00010617"/>
    </source>
</evidence>
<proteinExistence type="inferred from homology"/>
<evidence type="ECO:0008006" key="18">
    <source>
        <dbReference type="Google" id="ProtNLM"/>
    </source>
</evidence>
<keyword evidence="6" id="KW-0812">Transmembrane</keyword>
<evidence type="ECO:0000313" key="16">
    <source>
        <dbReference type="EMBL" id="KAL2319827.1"/>
    </source>
</evidence>
<keyword evidence="9" id="KW-1133">Transmembrane helix</keyword>
<dbReference type="AlphaFoldDB" id="A0ABD1L8I2"/>
<evidence type="ECO:0000256" key="10">
    <source>
        <dbReference type="ARBA" id="ARBA00023002"/>
    </source>
</evidence>
<dbReference type="Gene3D" id="1.10.630.10">
    <property type="entry name" value="Cytochrome P450"/>
    <property type="match status" value="1"/>
</dbReference>
<accession>A0ABD1L8I2</accession>
<dbReference type="PRINTS" id="PR00385">
    <property type="entry name" value="P450"/>
</dbReference>
<keyword evidence="12 15" id="KW-0503">Monooxygenase</keyword>
<sequence length="505" mass="56616">MSPWLVGFVTIVGGILIYRLLKLVNETSLPLPPGPRPLPIVGNLPHIGSAPHKGMAALAQIYGPLMHLRMGVAHVVVAASGAVAEQFLKVNDAYFCNRPLNFRTTYLTYNVQDLIFAPYGPRWRLLRKLSTVHMFSGKALDDFSQLRQEEVKRLVRNLARSESKTVNLGQLLNICTTNTLSRMMIGRRLFNDEDSCDPRADEFKSIAIDLMALLGVFNIGDFVPLLGWLDLQGIKAKTKNLHKRLDAFLTTILEEHKISKIEQHQNFITSLLSHKETHQEVNELLDEEIKAIFADMLIAGTDTSSSTIEWTIAELIKNPQIMFKVQHELNTVVGLDRLVADSDLANLPYLQAVVKETLRLHPPTPLSLPRLAEESCEIFGYYIPKGATLLVNIWAIGRDPKEWVDPLEFRPERFLPGGEKADVDVKGNNFEVIPFGAGRRICVGVSLGVKVVQLIVATLAHAFDWELENGIDPEKLNMEEAYGLTLQRAVPLSAFPRPRLSRHVY</sequence>
<dbReference type="FunFam" id="1.10.630.10:FF:000097">
    <property type="entry name" value="Cytochrome P-450 19"/>
    <property type="match status" value="1"/>
</dbReference>
<keyword evidence="10 15" id="KW-0560">Oxidoreductase</keyword>
<keyword evidence="17" id="KW-1185">Reference proteome</keyword>
<dbReference type="Pfam" id="PF00067">
    <property type="entry name" value="p450"/>
    <property type="match status" value="1"/>
</dbReference>
<name>A0ABD1L8I2_9FABA</name>
<organism evidence="16 17">
    <name type="scientific">Flemingia macrophylla</name>
    <dbReference type="NCBI Taxonomy" id="520843"/>
    <lineage>
        <taxon>Eukaryota</taxon>
        <taxon>Viridiplantae</taxon>
        <taxon>Streptophyta</taxon>
        <taxon>Embryophyta</taxon>
        <taxon>Tracheophyta</taxon>
        <taxon>Spermatophyta</taxon>
        <taxon>Magnoliopsida</taxon>
        <taxon>eudicotyledons</taxon>
        <taxon>Gunneridae</taxon>
        <taxon>Pentapetalae</taxon>
        <taxon>rosids</taxon>
        <taxon>fabids</taxon>
        <taxon>Fabales</taxon>
        <taxon>Fabaceae</taxon>
        <taxon>Papilionoideae</taxon>
        <taxon>50 kb inversion clade</taxon>
        <taxon>NPAAA clade</taxon>
        <taxon>indigoferoid/millettioid clade</taxon>
        <taxon>Phaseoleae</taxon>
        <taxon>Flemingia</taxon>
    </lineage>
</organism>
<dbReference type="PANTHER" id="PTHR47944">
    <property type="entry name" value="CYTOCHROME P450 98A9"/>
    <property type="match status" value="1"/>
</dbReference>
<dbReference type="GO" id="GO:0016020">
    <property type="term" value="C:membrane"/>
    <property type="evidence" value="ECO:0007669"/>
    <property type="project" value="UniProtKB-SubCell"/>
</dbReference>
<feature type="binding site" description="axial binding residue" evidence="14">
    <location>
        <position position="442"/>
    </location>
    <ligand>
        <name>heme</name>
        <dbReference type="ChEBI" id="CHEBI:30413"/>
    </ligand>
    <ligandPart>
        <name>Fe</name>
        <dbReference type="ChEBI" id="CHEBI:18248"/>
    </ligandPart>
</feature>
<evidence type="ECO:0000313" key="17">
    <source>
        <dbReference type="Proteomes" id="UP001603857"/>
    </source>
</evidence>
<evidence type="ECO:0000256" key="8">
    <source>
        <dbReference type="ARBA" id="ARBA00022857"/>
    </source>
</evidence>
<dbReference type="InterPro" id="IPR036396">
    <property type="entry name" value="Cyt_P450_sf"/>
</dbReference>
<comment type="cofactor">
    <cofactor evidence="1 14">
        <name>heme</name>
        <dbReference type="ChEBI" id="CHEBI:30413"/>
    </cofactor>
</comment>
<dbReference type="InterPro" id="IPR017972">
    <property type="entry name" value="Cyt_P450_CS"/>
</dbReference>
<gene>
    <name evidence="16" type="ORF">Fmac_028796</name>
</gene>
<dbReference type="InterPro" id="IPR001128">
    <property type="entry name" value="Cyt_P450"/>
</dbReference>